<gene>
    <name evidence="10" type="ORF">BP6252_09282</name>
</gene>
<keyword evidence="7" id="KW-0472">Membrane</keyword>
<evidence type="ECO:0000256" key="3">
    <source>
        <dbReference type="ARBA" id="ARBA00004370"/>
    </source>
</evidence>
<keyword evidence="4" id="KW-0677">Repeat</keyword>
<dbReference type="PANTHER" id="PTHR48182:SF2">
    <property type="entry name" value="PROTEIN SERAC1"/>
    <property type="match status" value="1"/>
</dbReference>
<dbReference type="InterPro" id="IPR029058">
    <property type="entry name" value="AB_hydrolase_fold"/>
</dbReference>
<evidence type="ECO:0000256" key="7">
    <source>
        <dbReference type="ARBA" id="ARBA00023136"/>
    </source>
</evidence>
<dbReference type="Gene3D" id="3.40.50.1820">
    <property type="entry name" value="alpha/beta hydrolase"/>
    <property type="match status" value="1"/>
</dbReference>
<keyword evidence="6" id="KW-0496">Mitochondrion</keyword>
<evidence type="ECO:0000313" key="11">
    <source>
        <dbReference type="Proteomes" id="UP000256645"/>
    </source>
</evidence>
<name>A0A3D8R1M2_9HELO</name>
<dbReference type="InterPro" id="IPR056884">
    <property type="entry name" value="NPHP3-like_N"/>
</dbReference>
<keyword evidence="5" id="KW-0256">Endoplasmic reticulum</keyword>
<dbReference type="GO" id="GO:0005783">
    <property type="term" value="C:endoplasmic reticulum"/>
    <property type="evidence" value="ECO:0007669"/>
    <property type="project" value="UniProtKB-SubCell"/>
</dbReference>
<evidence type="ECO:0000256" key="6">
    <source>
        <dbReference type="ARBA" id="ARBA00023128"/>
    </source>
</evidence>
<protein>
    <recommendedName>
        <fullName evidence="9">NACHT domain-containing protein</fullName>
    </recommendedName>
</protein>
<organism evidence="10 11">
    <name type="scientific">Coleophoma cylindrospora</name>
    <dbReference type="NCBI Taxonomy" id="1849047"/>
    <lineage>
        <taxon>Eukaryota</taxon>
        <taxon>Fungi</taxon>
        <taxon>Dikarya</taxon>
        <taxon>Ascomycota</taxon>
        <taxon>Pezizomycotina</taxon>
        <taxon>Leotiomycetes</taxon>
        <taxon>Helotiales</taxon>
        <taxon>Dermateaceae</taxon>
        <taxon>Coleophoma</taxon>
    </lineage>
</organism>
<evidence type="ECO:0000256" key="4">
    <source>
        <dbReference type="ARBA" id="ARBA00022737"/>
    </source>
</evidence>
<dbReference type="Pfam" id="PF24883">
    <property type="entry name" value="NPHP3_N"/>
    <property type="match status" value="1"/>
</dbReference>
<comment type="subcellular location">
    <subcellularLocation>
        <location evidence="2">Endoplasmic reticulum</location>
    </subcellularLocation>
    <subcellularLocation>
        <location evidence="3">Membrane</location>
    </subcellularLocation>
    <subcellularLocation>
        <location evidence="1">Mitochondrion</location>
    </subcellularLocation>
</comment>
<dbReference type="AlphaFoldDB" id="A0A3D8R1M2"/>
<dbReference type="SUPFAM" id="SSF53474">
    <property type="entry name" value="alpha/beta-Hydrolases"/>
    <property type="match status" value="1"/>
</dbReference>
<evidence type="ECO:0000256" key="5">
    <source>
        <dbReference type="ARBA" id="ARBA00022824"/>
    </source>
</evidence>
<dbReference type="InterPro" id="IPR027417">
    <property type="entry name" value="P-loop_NTPase"/>
</dbReference>
<dbReference type="SUPFAM" id="SSF52540">
    <property type="entry name" value="P-loop containing nucleoside triphosphate hydrolases"/>
    <property type="match status" value="1"/>
</dbReference>
<proteinExistence type="predicted"/>
<dbReference type="EMBL" id="PDLM01000010">
    <property type="protein sequence ID" value="RDW67886.1"/>
    <property type="molecule type" value="Genomic_DNA"/>
</dbReference>
<dbReference type="OrthoDB" id="674604at2759"/>
<evidence type="ECO:0000313" key="10">
    <source>
        <dbReference type="EMBL" id="RDW67886.1"/>
    </source>
</evidence>
<evidence type="ECO:0000256" key="2">
    <source>
        <dbReference type="ARBA" id="ARBA00004240"/>
    </source>
</evidence>
<sequence>MERAAAAMKRPFRRRSEKPARSDISDSTPATASASTTTTSPRKLFPAGVKLLYNPEHSVVDIILVHGLTGDREKTWTAKNAAAPWPQSLLPLKVPNARVLTFGYDAYVADWRGMVSTNKIGNHAMNLLNAIATYREDDEPNNRPIIFICHSLGGLVCEDALFAARQRPEPHLQNILEYTYGIIFLGTPHHGAGLAKWAEILANTLGLLKQTNPQILAVLESDSEVLARVQDGFHTMIRARNQEGRLIEITCFYEELPLPSVGVVVPAHSAILPGYIPIGIRSNHMDMTKFEYADDPGFTAIAGELRRWVKNLSASSRVVVLDDRQESLLRILSVATNAPFNSYDRQHEPTCLPDTRFDLLQTIYSWADEQDERRIFWLNGFAGTGKSTIARTVARKYWNQKRLGASFFFSRGGGDVSHAGLFFTSIAVQLANNIPSLGRYICDAIAERKDVGSQSLRDQWTQLVLNPLSKLGGNGSGSSYLLIVDALDECEDDRNVRVILQLLAEAQILRTRLRVFLTSRPEIPIRHSMYEIPQAKHKDFVLHNISPPVVDHDITVFLEYKLGIIQQEWTLGADWPGEQALRQLVQNASGLFIWAATAYRFIKDGKEYAERRLALILQSETTITAPERHLDEIYNTVLKNSISHYYDEFEKEDKLVRLKAVLGSIVILFSQLSTSSINRLLHVKWARQSLDHLHAILDVPEDEDHLLRLHHPSFHDFLLNKDRCISDFYVEESLAHQTLADSCIRLMSNSLSQDICGQKAPGTLAAKIESSQIEQCLPPELQYACLYWIQHLQRSNTQLSDPGSVYQFLQYHFLHWLEALSWIGKTSEGILAISSLEALILVGLLIIPINY</sequence>
<dbReference type="GO" id="GO:0016020">
    <property type="term" value="C:membrane"/>
    <property type="evidence" value="ECO:0007669"/>
    <property type="project" value="UniProtKB-SubCell"/>
</dbReference>
<dbReference type="PANTHER" id="PTHR48182">
    <property type="entry name" value="PROTEIN SERAC1"/>
    <property type="match status" value="1"/>
</dbReference>
<dbReference type="PROSITE" id="PS50837">
    <property type="entry name" value="NACHT"/>
    <property type="match status" value="1"/>
</dbReference>
<comment type="caution">
    <text evidence="10">The sequence shown here is derived from an EMBL/GenBank/DDBJ whole genome shotgun (WGS) entry which is preliminary data.</text>
</comment>
<dbReference type="Gene3D" id="3.40.50.300">
    <property type="entry name" value="P-loop containing nucleotide triphosphate hydrolases"/>
    <property type="match status" value="1"/>
</dbReference>
<feature type="domain" description="NACHT" evidence="9">
    <location>
        <begin position="374"/>
        <end position="521"/>
    </location>
</feature>
<feature type="compositionally biased region" description="Low complexity" evidence="8">
    <location>
        <begin position="25"/>
        <end position="40"/>
    </location>
</feature>
<evidence type="ECO:0000256" key="8">
    <source>
        <dbReference type="SAM" id="MobiDB-lite"/>
    </source>
</evidence>
<dbReference type="GO" id="GO:0005739">
    <property type="term" value="C:mitochondrion"/>
    <property type="evidence" value="ECO:0007669"/>
    <property type="project" value="UniProtKB-SubCell"/>
</dbReference>
<evidence type="ECO:0000256" key="1">
    <source>
        <dbReference type="ARBA" id="ARBA00004173"/>
    </source>
</evidence>
<reference evidence="10 11" key="1">
    <citation type="journal article" date="2018" name="IMA Fungus">
        <title>IMA Genome-F 9: Draft genome sequence of Annulohypoxylon stygium, Aspergillus mulundensis, Berkeleyomyces basicola (syn. Thielaviopsis basicola), Ceratocystis smalleyi, two Cercospora beticola strains, Coleophoma cylindrospora, Fusarium fracticaudum, Phialophora cf. hyalina, and Morchella septimelata.</title>
        <authorList>
            <person name="Wingfield B.D."/>
            <person name="Bills G.F."/>
            <person name="Dong Y."/>
            <person name="Huang W."/>
            <person name="Nel W.J."/>
            <person name="Swalarsk-Parry B.S."/>
            <person name="Vaghefi N."/>
            <person name="Wilken P.M."/>
            <person name="An Z."/>
            <person name="de Beer Z.W."/>
            <person name="De Vos L."/>
            <person name="Chen L."/>
            <person name="Duong T.A."/>
            <person name="Gao Y."/>
            <person name="Hammerbacher A."/>
            <person name="Kikkert J.R."/>
            <person name="Li Y."/>
            <person name="Li H."/>
            <person name="Li K."/>
            <person name="Li Q."/>
            <person name="Liu X."/>
            <person name="Ma X."/>
            <person name="Naidoo K."/>
            <person name="Pethybridge S.J."/>
            <person name="Sun J."/>
            <person name="Steenkamp E.T."/>
            <person name="van der Nest M.A."/>
            <person name="van Wyk S."/>
            <person name="Wingfield M.J."/>
            <person name="Xiong C."/>
            <person name="Yue Q."/>
            <person name="Zhang X."/>
        </authorList>
    </citation>
    <scope>NUCLEOTIDE SEQUENCE [LARGE SCALE GENOMIC DNA]</scope>
    <source>
        <strain evidence="10 11">BP6252</strain>
    </source>
</reference>
<dbReference type="InterPro" id="IPR052374">
    <property type="entry name" value="SERAC1"/>
</dbReference>
<keyword evidence="11" id="KW-1185">Reference proteome</keyword>
<feature type="region of interest" description="Disordered" evidence="8">
    <location>
        <begin position="1"/>
        <end position="40"/>
    </location>
</feature>
<accession>A0A3D8R1M2</accession>
<dbReference type="Proteomes" id="UP000256645">
    <property type="component" value="Unassembled WGS sequence"/>
</dbReference>
<evidence type="ECO:0000259" key="9">
    <source>
        <dbReference type="PROSITE" id="PS50837"/>
    </source>
</evidence>
<dbReference type="InterPro" id="IPR007111">
    <property type="entry name" value="NACHT_NTPase"/>
</dbReference>